<keyword evidence="4" id="KW-1185">Reference proteome</keyword>
<reference evidence="3 4" key="1">
    <citation type="submission" date="2020-11" db="EMBL/GenBank/DDBJ databases">
        <authorList>
            <person name="Wallbank WR R."/>
            <person name="Pardo Diaz C."/>
            <person name="Kozak K."/>
            <person name="Martin S."/>
            <person name="Jiggins C."/>
            <person name="Moest M."/>
            <person name="Warren A I."/>
            <person name="Generalovic N T."/>
            <person name="Byers J.R.P. K."/>
            <person name="Montejo-Kovacevich G."/>
            <person name="Yen C E."/>
        </authorList>
    </citation>
    <scope>NUCLEOTIDE SEQUENCE [LARGE SCALE GENOMIC DNA]</scope>
</reference>
<dbReference type="EMBL" id="LR899012">
    <property type="protein sequence ID" value="CAD7089598.1"/>
    <property type="molecule type" value="Genomic_DNA"/>
</dbReference>
<organism evidence="3 4">
    <name type="scientific">Hermetia illucens</name>
    <name type="common">Black soldier fly</name>
    <dbReference type="NCBI Taxonomy" id="343691"/>
    <lineage>
        <taxon>Eukaryota</taxon>
        <taxon>Metazoa</taxon>
        <taxon>Ecdysozoa</taxon>
        <taxon>Arthropoda</taxon>
        <taxon>Hexapoda</taxon>
        <taxon>Insecta</taxon>
        <taxon>Pterygota</taxon>
        <taxon>Neoptera</taxon>
        <taxon>Endopterygota</taxon>
        <taxon>Diptera</taxon>
        <taxon>Brachycera</taxon>
        <taxon>Stratiomyomorpha</taxon>
        <taxon>Stratiomyidae</taxon>
        <taxon>Hermetiinae</taxon>
        <taxon>Hermetia</taxon>
    </lineage>
</organism>
<protein>
    <submittedName>
        <fullName evidence="3">Uncharacterized protein</fullName>
    </submittedName>
</protein>
<dbReference type="AlphaFoldDB" id="A0A7R8YY11"/>
<feature type="chain" id="PRO_5031094130" evidence="2">
    <location>
        <begin position="25"/>
        <end position="298"/>
    </location>
</feature>
<feature type="signal peptide" evidence="2">
    <location>
        <begin position="1"/>
        <end position="24"/>
    </location>
</feature>
<dbReference type="Proteomes" id="UP000594454">
    <property type="component" value="Chromosome 4"/>
</dbReference>
<accession>A0A7R8YY11</accession>
<dbReference type="InParanoid" id="A0A7R8YY11"/>
<keyword evidence="1" id="KW-0472">Membrane</keyword>
<evidence type="ECO:0000256" key="2">
    <source>
        <dbReference type="SAM" id="SignalP"/>
    </source>
</evidence>
<feature type="transmembrane region" description="Helical" evidence="1">
    <location>
        <begin position="126"/>
        <end position="144"/>
    </location>
</feature>
<keyword evidence="1" id="KW-1133">Transmembrane helix</keyword>
<evidence type="ECO:0000313" key="3">
    <source>
        <dbReference type="EMBL" id="CAD7089598.1"/>
    </source>
</evidence>
<feature type="transmembrane region" description="Helical" evidence="1">
    <location>
        <begin position="94"/>
        <end position="114"/>
    </location>
</feature>
<evidence type="ECO:0000256" key="1">
    <source>
        <dbReference type="SAM" id="Phobius"/>
    </source>
</evidence>
<keyword evidence="1" id="KW-0812">Transmembrane</keyword>
<keyword evidence="2" id="KW-0732">Signal</keyword>
<evidence type="ECO:0000313" key="4">
    <source>
        <dbReference type="Proteomes" id="UP000594454"/>
    </source>
</evidence>
<sequence length="298" mass="33880">MFKPFVRILLKVLELCGCIACVITKVLTDQEARRVAIRNQKYSMEWALLTNVTWSREGSAFASITYGGFTLITSLLLIARIINSKSRPSSTEKVFLTVGMLFFIAMGGLVLASLEQVPQELHDNAIILGTLSFLVALLFLIDLADPTARYTSTFAQTEQIVHSQNSTQTQMHNQREFKELNIPNLRMDTTPIPSPDSEVVPPNGNYFSEKTRPFKRQVSEPQRLINLVDEEEDPGCAQGMTYMVNRSFRSERMQNECPSDEDNLDKPMKQGFVAHAARMWEKRTRRNREQPLELSTIV</sequence>
<name>A0A7R8YY11_HERIL</name>
<dbReference type="OrthoDB" id="8180835at2759"/>
<feature type="transmembrane region" description="Helical" evidence="1">
    <location>
        <begin position="60"/>
        <end position="82"/>
    </location>
</feature>
<gene>
    <name evidence="3" type="ORF">HERILL_LOCUS12137</name>
</gene>
<proteinExistence type="predicted"/>